<dbReference type="AlphaFoldDB" id="A0AAW1PCI4"/>
<proteinExistence type="predicted"/>
<feature type="compositionally biased region" description="Low complexity" evidence="1">
    <location>
        <begin position="1"/>
        <end position="10"/>
    </location>
</feature>
<evidence type="ECO:0000313" key="3">
    <source>
        <dbReference type="Proteomes" id="UP001465755"/>
    </source>
</evidence>
<feature type="region of interest" description="Disordered" evidence="1">
    <location>
        <begin position="1"/>
        <end position="146"/>
    </location>
</feature>
<reference evidence="2 3" key="1">
    <citation type="journal article" date="2024" name="Nat. Commun.">
        <title>Phylogenomics reveals the evolutionary origins of lichenization in chlorophyte algae.</title>
        <authorList>
            <person name="Puginier C."/>
            <person name="Libourel C."/>
            <person name="Otte J."/>
            <person name="Skaloud P."/>
            <person name="Haon M."/>
            <person name="Grisel S."/>
            <person name="Petersen M."/>
            <person name="Berrin J.G."/>
            <person name="Delaux P.M."/>
            <person name="Dal Grande F."/>
            <person name="Keller J."/>
        </authorList>
    </citation>
    <scope>NUCLEOTIDE SEQUENCE [LARGE SCALE GENOMIC DNA]</scope>
    <source>
        <strain evidence="2 3">SAG 2036</strain>
    </source>
</reference>
<name>A0AAW1PCI4_9CHLO</name>
<dbReference type="EMBL" id="JALJOQ010000033">
    <property type="protein sequence ID" value="KAK9807171.1"/>
    <property type="molecule type" value="Genomic_DNA"/>
</dbReference>
<evidence type="ECO:0000256" key="1">
    <source>
        <dbReference type="SAM" id="MobiDB-lite"/>
    </source>
</evidence>
<keyword evidence="3" id="KW-1185">Reference proteome</keyword>
<evidence type="ECO:0000313" key="2">
    <source>
        <dbReference type="EMBL" id="KAK9807171.1"/>
    </source>
</evidence>
<feature type="compositionally biased region" description="Polar residues" evidence="1">
    <location>
        <begin position="84"/>
        <end position="96"/>
    </location>
</feature>
<accession>A0AAW1PCI4</accession>
<protein>
    <submittedName>
        <fullName evidence="2">Uncharacterized protein</fullName>
    </submittedName>
</protein>
<feature type="region of interest" description="Disordered" evidence="1">
    <location>
        <begin position="171"/>
        <end position="203"/>
    </location>
</feature>
<feature type="compositionally biased region" description="Low complexity" evidence="1">
    <location>
        <begin position="53"/>
        <end position="79"/>
    </location>
</feature>
<organism evidence="2 3">
    <name type="scientific">Symbiochloris irregularis</name>
    <dbReference type="NCBI Taxonomy" id="706552"/>
    <lineage>
        <taxon>Eukaryota</taxon>
        <taxon>Viridiplantae</taxon>
        <taxon>Chlorophyta</taxon>
        <taxon>core chlorophytes</taxon>
        <taxon>Trebouxiophyceae</taxon>
        <taxon>Trebouxiales</taxon>
        <taxon>Trebouxiaceae</taxon>
        <taxon>Symbiochloris</taxon>
    </lineage>
</organism>
<comment type="caution">
    <text evidence="2">The sequence shown here is derived from an EMBL/GenBank/DDBJ whole genome shotgun (WGS) entry which is preliminary data.</text>
</comment>
<dbReference type="Proteomes" id="UP001465755">
    <property type="component" value="Unassembled WGS sequence"/>
</dbReference>
<feature type="compositionally biased region" description="Low complexity" evidence="1">
    <location>
        <begin position="28"/>
        <end position="39"/>
    </location>
</feature>
<gene>
    <name evidence="2" type="ORF">WJX73_003461</name>
</gene>
<sequence length="236" mass="24504">MRDVTRSTASSRRKSSGGYQEDTTKSKQATPRQQTAPAADGPVPRLPALNWGAPAAPSSRPMSAKNSVSSTPQQPSSPTGGATARSSRGPQVSAQPTPRGKAETSAVPKAPDAAPETDAPQRAKLAQAPSSNGRQSFREPAPAKAAELTYAAAAEEVADGYDYETLSVQKVEESEEHSAPAPMMRNNGAFEDQNEGTDLKAASSASVSFEDGVVADLESMPTESIASLEASAARFE</sequence>